<name>A0A927N2U0_9ACTN</name>
<accession>A0A927N2U0</accession>
<comment type="caution">
    <text evidence="2">The sequence shown here is derived from an EMBL/GenBank/DDBJ whole genome shotgun (WGS) entry which is preliminary data.</text>
</comment>
<organism evidence="2 3">
    <name type="scientific">Actinopolymorpha pittospori</name>
    <dbReference type="NCBI Taxonomy" id="648752"/>
    <lineage>
        <taxon>Bacteria</taxon>
        <taxon>Bacillati</taxon>
        <taxon>Actinomycetota</taxon>
        <taxon>Actinomycetes</taxon>
        <taxon>Propionibacteriales</taxon>
        <taxon>Actinopolymorphaceae</taxon>
        <taxon>Actinopolymorpha</taxon>
    </lineage>
</organism>
<gene>
    <name evidence="2" type="ORF">HEB94_004750</name>
</gene>
<evidence type="ECO:0000256" key="1">
    <source>
        <dbReference type="SAM" id="Phobius"/>
    </source>
</evidence>
<dbReference type="RefSeq" id="WP_192751774.1">
    <property type="nucleotide sequence ID" value="NZ_BAABJL010000040.1"/>
</dbReference>
<keyword evidence="1" id="KW-0472">Membrane</keyword>
<dbReference type="Proteomes" id="UP000638648">
    <property type="component" value="Unassembled WGS sequence"/>
</dbReference>
<evidence type="ECO:0000313" key="2">
    <source>
        <dbReference type="EMBL" id="MBE1607902.1"/>
    </source>
</evidence>
<sequence length="279" mass="30149">MRDAILTAVICGGAVLCVPHLWTTLADLADNRVLSLRVDNDVLRVVLVPAGAYAASTLALWSLGVWRFWLAPLLVAGTVLLASVLLERLIYLASTTVGLAGLPALVLVATAAGGWWAWAVMPGRPWKLRVAGIAVLGVMAMIERAFAGPLDVAVKRLEIIATGLRPLLVDDPSWRLDYVYVAPDGRSISVGYENPVADNSLSVDLLSTDQAAVPAGGVRTGLRRLGGTASLRYLTRVEDQWVRMEFDHGEAQEAEVKRLADGLRLVDPWELAQREAELR</sequence>
<keyword evidence="3" id="KW-1185">Reference proteome</keyword>
<dbReference type="AlphaFoldDB" id="A0A927N2U0"/>
<dbReference type="EMBL" id="JADBEM010000001">
    <property type="protein sequence ID" value="MBE1607902.1"/>
    <property type="molecule type" value="Genomic_DNA"/>
</dbReference>
<feature type="transmembrane region" description="Helical" evidence="1">
    <location>
        <begin position="42"/>
        <end position="61"/>
    </location>
</feature>
<feature type="transmembrane region" description="Helical" evidence="1">
    <location>
        <begin position="97"/>
        <end position="118"/>
    </location>
</feature>
<keyword evidence="1" id="KW-0812">Transmembrane</keyword>
<proteinExistence type="predicted"/>
<keyword evidence="1" id="KW-1133">Transmembrane helix</keyword>
<reference evidence="2" key="1">
    <citation type="submission" date="2020-10" db="EMBL/GenBank/DDBJ databases">
        <title>Sequencing the genomes of 1000 actinobacteria strains.</title>
        <authorList>
            <person name="Klenk H.-P."/>
        </authorList>
    </citation>
    <scope>NUCLEOTIDE SEQUENCE</scope>
    <source>
        <strain evidence="2">DSM 45354</strain>
    </source>
</reference>
<evidence type="ECO:0000313" key="3">
    <source>
        <dbReference type="Proteomes" id="UP000638648"/>
    </source>
</evidence>
<feature type="transmembrane region" description="Helical" evidence="1">
    <location>
        <begin position="68"/>
        <end position="91"/>
    </location>
</feature>
<protein>
    <submittedName>
        <fullName evidence="2">Uncharacterized protein</fullName>
    </submittedName>
</protein>